<comment type="caution">
    <text evidence="1">The sequence shown here is derived from an EMBL/GenBank/DDBJ whole genome shotgun (WGS) entry which is preliminary data.</text>
</comment>
<reference evidence="1" key="1">
    <citation type="submission" date="2022-06" db="EMBL/GenBank/DDBJ databases">
        <title>Vallitalea longa sp. nov., an anaerobic bacterium isolated from marine sediment.</title>
        <authorList>
            <person name="Hirano S."/>
            <person name="Terahara T."/>
            <person name="Mori K."/>
            <person name="Hamada M."/>
            <person name="Matsumoto R."/>
            <person name="Kobayashi T."/>
        </authorList>
    </citation>
    <scope>NUCLEOTIDE SEQUENCE</scope>
    <source>
        <strain evidence="1">SH18-1</strain>
    </source>
</reference>
<protein>
    <submittedName>
        <fullName evidence="1">Uncharacterized protein</fullName>
    </submittedName>
</protein>
<dbReference type="RefSeq" id="WP_281812440.1">
    <property type="nucleotide sequence ID" value="NZ_BRLB01000001.1"/>
</dbReference>
<dbReference type="AlphaFoldDB" id="A0A9W5Y7J6"/>
<proteinExistence type="predicted"/>
<dbReference type="EMBL" id="BRLB01000001">
    <property type="protein sequence ID" value="GKX28297.1"/>
    <property type="molecule type" value="Genomic_DNA"/>
</dbReference>
<keyword evidence="2" id="KW-1185">Reference proteome</keyword>
<name>A0A9W5Y7J6_9FIRM</name>
<organism evidence="1 2">
    <name type="scientific">Vallitalea longa</name>
    <dbReference type="NCBI Taxonomy" id="2936439"/>
    <lineage>
        <taxon>Bacteria</taxon>
        <taxon>Bacillati</taxon>
        <taxon>Bacillota</taxon>
        <taxon>Clostridia</taxon>
        <taxon>Lachnospirales</taxon>
        <taxon>Vallitaleaceae</taxon>
        <taxon>Vallitalea</taxon>
    </lineage>
</organism>
<accession>A0A9W5Y7J6</accession>
<gene>
    <name evidence="1" type="ORF">SH1V18_07770</name>
</gene>
<evidence type="ECO:0000313" key="1">
    <source>
        <dbReference type="EMBL" id="GKX28297.1"/>
    </source>
</evidence>
<sequence>MKTNYQYKISYAEYNDLDEWMDLVELVKDDFPGLDIDDYREGMKKTIKRKTGILARYDDKDSRTAYYQ</sequence>
<dbReference type="Proteomes" id="UP001144256">
    <property type="component" value="Unassembled WGS sequence"/>
</dbReference>
<evidence type="ECO:0000313" key="2">
    <source>
        <dbReference type="Proteomes" id="UP001144256"/>
    </source>
</evidence>